<evidence type="ECO:0000313" key="2">
    <source>
        <dbReference type="Proteomes" id="UP000494106"/>
    </source>
</evidence>
<comment type="caution">
    <text evidence="1">The sequence shown here is derived from an EMBL/GenBank/DDBJ whole genome shotgun (WGS) entry which is preliminary data.</text>
</comment>
<name>A0A8S1BPR1_ARCPL</name>
<dbReference type="Proteomes" id="UP000494106">
    <property type="component" value="Unassembled WGS sequence"/>
</dbReference>
<proteinExistence type="predicted"/>
<protein>
    <submittedName>
        <fullName evidence="1">Uncharacterized protein</fullName>
    </submittedName>
</protein>
<keyword evidence="2" id="KW-1185">Reference proteome</keyword>
<dbReference type="EMBL" id="CADEBC010000602">
    <property type="protein sequence ID" value="CAB3259043.1"/>
    <property type="molecule type" value="Genomic_DNA"/>
</dbReference>
<reference evidence="1 2" key="1">
    <citation type="submission" date="2020-04" db="EMBL/GenBank/DDBJ databases">
        <authorList>
            <person name="Wallbank WR R."/>
            <person name="Pardo Diaz C."/>
            <person name="Kozak K."/>
            <person name="Martin S."/>
            <person name="Jiggins C."/>
            <person name="Moest M."/>
            <person name="Warren A I."/>
            <person name="Byers J.R.P. K."/>
            <person name="Montejo-Kovacevich G."/>
            <person name="Yen C E."/>
        </authorList>
    </citation>
    <scope>NUCLEOTIDE SEQUENCE [LARGE SCALE GENOMIC DNA]</scope>
</reference>
<gene>
    <name evidence="1" type="ORF">APLA_LOCUS16826</name>
</gene>
<organism evidence="1 2">
    <name type="scientific">Arctia plantaginis</name>
    <name type="common">Wood tiger moth</name>
    <name type="synonym">Phalaena plantaginis</name>
    <dbReference type="NCBI Taxonomy" id="874455"/>
    <lineage>
        <taxon>Eukaryota</taxon>
        <taxon>Metazoa</taxon>
        <taxon>Ecdysozoa</taxon>
        <taxon>Arthropoda</taxon>
        <taxon>Hexapoda</taxon>
        <taxon>Insecta</taxon>
        <taxon>Pterygota</taxon>
        <taxon>Neoptera</taxon>
        <taxon>Endopterygota</taxon>
        <taxon>Lepidoptera</taxon>
        <taxon>Glossata</taxon>
        <taxon>Ditrysia</taxon>
        <taxon>Noctuoidea</taxon>
        <taxon>Erebidae</taxon>
        <taxon>Arctiinae</taxon>
        <taxon>Arctia</taxon>
    </lineage>
</organism>
<evidence type="ECO:0000313" key="1">
    <source>
        <dbReference type="EMBL" id="CAB3259043.1"/>
    </source>
</evidence>
<dbReference type="OrthoDB" id="7313753at2759"/>
<sequence length="144" mass="16942">MSMNTERFFRLKSVPPEKMEEVLDLYENAITWTCATIAQDVFNWYPDLQMYNLLLRMAKYCIIICIKGATAAFSDELFHLVFLPCWAREFLRRKYLQKQSYFVAMGVTERQFVDLGMIRFHERANNLPSYDQYGNLRAIGGPSV</sequence>
<dbReference type="AlphaFoldDB" id="A0A8S1BPR1"/>
<accession>A0A8S1BPR1</accession>